<dbReference type="InterPro" id="IPR003016">
    <property type="entry name" value="2-oxoA_DH_lipoyl-BS"/>
</dbReference>
<dbReference type="PROSITE" id="PS51826">
    <property type="entry name" value="PSBD"/>
    <property type="match status" value="1"/>
</dbReference>
<comment type="similarity">
    <text evidence="1 4">Belongs to the 2-oxoacid dehydrogenase family.</text>
</comment>
<dbReference type="Proteomes" id="UP000001058">
    <property type="component" value="Unassembled WGS sequence"/>
</dbReference>
<dbReference type="CDD" id="cd06849">
    <property type="entry name" value="lipoyl_domain"/>
    <property type="match status" value="1"/>
</dbReference>
<dbReference type="InterPro" id="IPR004167">
    <property type="entry name" value="PSBD"/>
</dbReference>
<keyword evidence="3" id="KW-0809">Transit peptide</keyword>
<dbReference type="InterPro" id="IPR011053">
    <property type="entry name" value="Single_hybrid_motif"/>
</dbReference>
<dbReference type="SUPFAM" id="SSF51230">
    <property type="entry name" value="Single hybrid motif"/>
    <property type="match status" value="1"/>
</dbReference>
<dbReference type="SUPFAM" id="SSF47005">
    <property type="entry name" value="Peripheral subunit-binding domain of 2-oxo acid dehydrogenase complex"/>
    <property type="match status" value="1"/>
</dbReference>
<accession>D8TUP1</accession>
<dbReference type="GO" id="GO:0004742">
    <property type="term" value="F:dihydrolipoyllysine-residue acetyltransferase activity"/>
    <property type="evidence" value="ECO:0007669"/>
    <property type="project" value="TreeGrafter"/>
</dbReference>
<dbReference type="GO" id="GO:0006086">
    <property type="term" value="P:pyruvate decarboxylation to acetyl-CoA"/>
    <property type="evidence" value="ECO:0007669"/>
    <property type="project" value="InterPro"/>
</dbReference>
<dbReference type="InterPro" id="IPR001078">
    <property type="entry name" value="2-oxoacid_DH_actylTfrase"/>
</dbReference>
<dbReference type="PANTHER" id="PTHR23151">
    <property type="entry name" value="DIHYDROLIPOAMIDE ACETYL/SUCCINYL-TRANSFERASE-RELATED"/>
    <property type="match status" value="1"/>
</dbReference>
<keyword evidence="2 4" id="KW-0450">Lipoyl</keyword>
<dbReference type="Pfam" id="PF00198">
    <property type="entry name" value="2-oxoacid_dh"/>
    <property type="match status" value="1"/>
</dbReference>
<keyword evidence="4" id="KW-0012">Acyltransferase</keyword>
<dbReference type="OrthoDB" id="537444at2759"/>
<dbReference type="AlphaFoldDB" id="D8TUP1"/>
<dbReference type="EC" id="2.3.1.-" evidence="4"/>
<evidence type="ECO:0000256" key="4">
    <source>
        <dbReference type="RuleBase" id="RU003423"/>
    </source>
</evidence>
<protein>
    <recommendedName>
        <fullName evidence="4">Dihydrolipoamide acetyltransferase component of pyruvate dehydrogenase complex</fullName>
        <ecNumber evidence="4">2.3.1.-</ecNumber>
    </recommendedName>
</protein>
<evidence type="ECO:0000256" key="1">
    <source>
        <dbReference type="ARBA" id="ARBA00007317"/>
    </source>
</evidence>
<name>D8TUP1_VOLCA</name>
<keyword evidence="4 7" id="KW-0808">Transferase</keyword>
<dbReference type="EMBL" id="GL378338">
    <property type="protein sequence ID" value="EFJ48742.1"/>
    <property type="molecule type" value="Genomic_DNA"/>
</dbReference>
<dbReference type="eggNOG" id="KOG0557">
    <property type="taxonomic scope" value="Eukaryota"/>
</dbReference>
<dbReference type="FunCoup" id="D8TUP1">
    <property type="interactions" value="583"/>
</dbReference>
<gene>
    <name evidence="7" type="ORF">VOLCADRAFT_80947</name>
</gene>
<dbReference type="InParanoid" id="D8TUP1"/>
<keyword evidence="8" id="KW-1185">Reference proteome</keyword>
<comment type="cofactor">
    <cofactor evidence="4">
        <name>(R)-lipoate</name>
        <dbReference type="ChEBI" id="CHEBI:83088"/>
    </cofactor>
</comment>
<dbReference type="Pfam" id="PF00364">
    <property type="entry name" value="Biotin_lipoyl"/>
    <property type="match status" value="1"/>
</dbReference>
<organism evidence="8">
    <name type="scientific">Volvox carteri f. nagariensis</name>
    <dbReference type="NCBI Taxonomy" id="3068"/>
    <lineage>
        <taxon>Eukaryota</taxon>
        <taxon>Viridiplantae</taxon>
        <taxon>Chlorophyta</taxon>
        <taxon>core chlorophytes</taxon>
        <taxon>Chlorophyceae</taxon>
        <taxon>CS clade</taxon>
        <taxon>Chlamydomonadales</taxon>
        <taxon>Volvocaceae</taxon>
        <taxon>Volvox</taxon>
    </lineage>
</organism>
<evidence type="ECO:0000259" key="6">
    <source>
        <dbReference type="PROSITE" id="PS51826"/>
    </source>
</evidence>
<dbReference type="GeneID" id="9619660"/>
<proteinExistence type="inferred from homology"/>
<feature type="domain" description="Peripheral subunit-binding (PSBD)" evidence="6">
    <location>
        <begin position="167"/>
        <end position="204"/>
    </location>
</feature>
<dbReference type="GO" id="GO:0045254">
    <property type="term" value="C:pyruvate dehydrogenase complex"/>
    <property type="evidence" value="ECO:0007669"/>
    <property type="project" value="InterPro"/>
</dbReference>
<dbReference type="FunFam" id="2.40.50.100:FF:000010">
    <property type="entry name" value="Acetyltransferase component of pyruvate dehydrogenase complex"/>
    <property type="match status" value="1"/>
</dbReference>
<dbReference type="InterPro" id="IPR036625">
    <property type="entry name" value="E3-bd_dom_sf"/>
</dbReference>
<dbReference type="STRING" id="3068.D8TUP1"/>
<dbReference type="Pfam" id="PF02817">
    <property type="entry name" value="E3_binding"/>
    <property type="match status" value="1"/>
</dbReference>
<dbReference type="KEGG" id="vcn:VOLCADRAFT_80947"/>
<evidence type="ECO:0000259" key="5">
    <source>
        <dbReference type="PROSITE" id="PS50968"/>
    </source>
</evidence>
<dbReference type="PROSITE" id="PS50968">
    <property type="entry name" value="BIOTINYL_LIPOYL"/>
    <property type="match status" value="1"/>
</dbReference>
<dbReference type="PROSITE" id="PS00189">
    <property type="entry name" value="LIPOYL"/>
    <property type="match status" value="1"/>
</dbReference>
<dbReference type="Gene3D" id="3.30.559.10">
    <property type="entry name" value="Chloramphenicol acetyltransferase-like domain"/>
    <property type="match status" value="1"/>
</dbReference>
<evidence type="ECO:0000256" key="3">
    <source>
        <dbReference type="ARBA" id="ARBA00022946"/>
    </source>
</evidence>
<feature type="domain" description="Lipoyl-binding" evidence="5">
    <location>
        <begin position="35"/>
        <end position="110"/>
    </location>
</feature>
<reference evidence="7 8" key="1">
    <citation type="journal article" date="2010" name="Science">
        <title>Genomic analysis of organismal complexity in the multicellular green alga Volvox carteri.</title>
        <authorList>
            <person name="Prochnik S.E."/>
            <person name="Umen J."/>
            <person name="Nedelcu A.M."/>
            <person name="Hallmann A."/>
            <person name="Miller S.M."/>
            <person name="Nishii I."/>
            <person name="Ferris P."/>
            <person name="Kuo A."/>
            <person name="Mitros T."/>
            <person name="Fritz-Laylin L.K."/>
            <person name="Hellsten U."/>
            <person name="Chapman J."/>
            <person name="Simakov O."/>
            <person name="Rensing S.A."/>
            <person name="Terry A."/>
            <person name="Pangilinan J."/>
            <person name="Kapitonov V."/>
            <person name="Jurka J."/>
            <person name="Salamov A."/>
            <person name="Shapiro H."/>
            <person name="Schmutz J."/>
            <person name="Grimwood J."/>
            <person name="Lindquist E."/>
            <person name="Lucas S."/>
            <person name="Grigoriev I.V."/>
            <person name="Schmitt R."/>
            <person name="Kirk D."/>
            <person name="Rokhsar D.S."/>
        </authorList>
    </citation>
    <scope>NUCLEOTIDE SEQUENCE [LARGE SCALE GENOMIC DNA]</scope>
    <source>
        <strain evidence="8">f. Nagariensis / Eve</strain>
    </source>
</reference>
<dbReference type="RefSeq" id="XP_002950074.1">
    <property type="nucleotide sequence ID" value="XM_002950028.1"/>
</dbReference>
<dbReference type="Gene3D" id="4.10.320.10">
    <property type="entry name" value="E3-binding domain"/>
    <property type="match status" value="1"/>
</dbReference>
<dbReference type="Gene3D" id="2.40.50.100">
    <property type="match status" value="1"/>
</dbReference>
<sequence length="467" mass="47587">MQATRVPAKAGVSSSAKAVPSVRAGRRCLVIPNAVKDVFMPALSSTMTEGKIVSWLKNVGDKVKKGEALVVVESDKADMDVESFAEGILGAIVVQEGERASVGAPIAFVAENASEVEEAKKKAAAMGAPAAAAPAAAPAAPAAPAPAPAPAVAPAPVPAARTDGRVVATPYAKQLAKELKVDLATVLGTGPNGRITAADVEARAAGKPAAPAAPAAAAPAPAAAAAAAAPAPAPAAAKATKVSELKGTTKPFTTLQAAVARNMNESLKVPEFRVSYSIVTDKLDALYQQLKPKGVTMTALLAKACGVALAKHPLLYAALPEGGSMTQSLAVSACARWRVSLGVPPVLKNADSTDIYQLSRNWADLVKRARSKQLQPDEYNSGTFTISNLGMYGVETFDAILPPGTAAILAVGGSKPTVVATADGMIGVKKVMNVNITADHRIVYGADAAEFLQTLKAVIESPEQLTM</sequence>
<dbReference type="InterPro" id="IPR000089">
    <property type="entry name" value="Biotin_lipoyl"/>
</dbReference>
<dbReference type="InterPro" id="IPR045257">
    <property type="entry name" value="E2/Pdx1"/>
</dbReference>
<dbReference type="SUPFAM" id="SSF52777">
    <property type="entry name" value="CoA-dependent acyltransferases"/>
    <property type="match status" value="1"/>
</dbReference>
<evidence type="ECO:0000313" key="7">
    <source>
        <dbReference type="EMBL" id="EFJ48742.1"/>
    </source>
</evidence>
<dbReference type="PANTHER" id="PTHR23151:SF75">
    <property type="entry name" value="DIHYDROLIPOYLLYSINE-RESIDUE ACETYLTRANSFERASE COMPONENT 5 OF PYRUVATE DEHYDROGENASE COMPLEX, CHLOROPLASTIC"/>
    <property type="match status" value="1"/>
</dbReference>
<dbReference type="InterPro" id="IPR023213">
    <property type="entry name" value="CAT-like_dom_sf"/>
</dbReference>
<evidence type="ECO:0000313" key="8">
    <source>
        <dbReference type="Proteomes" id="UP000001058"/>
    </source>
</evidence>
<evidence type="ECO:0000256" key="2">
    <source>
        <dbReference type="ARBA" id="ARBA00022823"/>
    </source>
</evidence>